<keyword evidence="1" id="KW-0812">Transmembrane</keyword>
<protein>
    <submittedName>
        <fullName evidence="3">Scaffoldin</fullName>
    </submittedName>
</protein>
<reference evidence="3 4" key="1">
    <citation type="submission" date="2016-08" db="EMBL/GenBank/DDBJ databases">
        <title>A Parts List for Fungal Cellulosomes Revealed by Comparative Genomics.</title>
        <authorList>
            <consortium name="DOE Joint Genome Institute"/>
            <person name="Haitjema C.H."/>
            <person name="Gilmore S.P."/>
            <person name="Henske J.K."/>
            <person name="Solomon K.V."/>
            <person name="De Groot R."/>
            <person name="Kuo A."/>
            <person name="Mondo S.J."/>
            <person name="Salamov A.A."/>
            <person name="Labutti K."/>
            <person name="Zhao Z."/>
            <person name="Chiniquy J."/>
            <person name="Barry K."/>
            <person name="Brewer H.M."/>
            <person name="Purvine S.O."/>
            <person name="Wright A.T."/>
            <person name="Boxma B."/>
            <person name="Van Alen T."/>
            <person name="Hackstein J.H."/>
            <person name="Baker S.E."/>
            <person name="Grigoriev I.V."/>
            <person name="O'Malley M.A."/>
        </authorList>
    </citation>
    <scope>NUCLEOTIDE SEQUENCE [LARGE SCALE GENOMIC DNA]</scope>
    <source>
        <strain evidence="3 4">G1</strain>
    </source>
</reference>
<keyword evidence="1" id="KW-1133">Transmembrane helix</keyword>
<feature type="chain" id="PRO_5013254388" evidence="2">
    <location>
        <begin position="24"/>
        <end position="3801"/>
    </location>
</feature>
<evidence type="ECO:0000313" key="3">
    <source>
        <dbReference type="EMBL" id="ORY20597.1"/>
    </source>
</evidence>
<feature type="transmembrane region" description="Helical" evidence="1">
    <location>
        <begin position="3784"/>
        <end position="3800"/>
    </location>
</feature>
<gene>
    <name evidence="3" type="ORF">LY90DRAFT_151004</name>
</gene>
<feature type="signal peptide" evidence="2">
    <location>
        <begin position="1"/>
        <end position="23"/>
    </location>
</feature>
<keyword evidence="2" id="KW-0732">Signal</keyword>
<evidence type="ECO:0000256" key="1">
    <source>
        <dbReference type="SAM" id="Phobius"/>
    </source>
</evidence>
<keyword evidence="1" id="KW-0472">Membrane</keyword>
<comment type="caution">
    <text evidence="3">The sequence shown here is derived from an EMBL/GenBank/DDBJ whole genome shotgun (WGS) entry which is preliminary data.</text>
</comment>
<dbReference type="EMBL" id="MCOG01000285">
    <property type="protein sequence ID" value="ORY20597.1"/>
    <property type="molecule type" value="Genomic_DNA"/>
</dbReference>
<proteinExistence type="predicted"/>
<keyword evidence="4" id="KW-1185">Reference proteome</keyword>
<name>A0A1Y2AEA9_9FUNG</name>
<evidence type="ECO:0000256" key="2">
    <source>
        <dbReference type="SAM" id="SignalP"/>
    </source>
</evidence>
<sequence length="3801" mass="420145">MLGWKFYRILGLLSICYFVNVKSEEESSLPLCDNSTCNVDSYCIDGRVIKTKISESSSCEAIRGTSSGISAVYFDDNFKKIASADLSTKTPYLAYQCTFNSSLYRATSCDLVKGTIIDGSNSVQCSGWKNNACNVKGLSSLAECSSGEGVLGKVSSSNAICFGNKGFTLPTSSDRTTYALFQTADVNNIYGVGASQLIAVALTNKSATITKATLPVGYHLNLSVSGTLKNAIIYCSSGNINNCSVIDGKFGNYINAGPDASMNKLLKCNVNGCISIKAITGYYIDSVNPKNIIKCNSSTDCTSSPHNTTIQNHYLENAITKRVITCKKNGPCFYENSEIKGYFLNSDTSGGKVIKCSGSTTLCEVTLDSRNYSGVGTLKVDNGVVSLCVSGYCIDNSDIVTIATTTTGTPVYKKLTLEFQTIFPGATSKNIAVKIGTDGTAILLEKPTDGIPVCGSGTASCTDGKNDVSYCFSSTEKKIKITNIGNDGKKTCNYLKATDIDSTYSNAGSYTIYFDSEGQKVNPINDGKNNQNIVAYLCEFTGSPDTLTSCTLVNGGFVIDSNDIVTQCSGWYREGCTVTNANNLSSCDTGNVLTINKNKKICFGKVATSFPTENTYVSIAPTFADINYGVMENDVTFIALNKNSALAIASSDTTTLSTAINTIGHRINYSVSNTRENALIYCSSNSLADCIVKDACSGYYINVGYESSENPIIKCKKTTGCINVSATKTACSEVKAGDLITGNKLCVSDSDTTAEAITGTSVSDSATYKYITIGPLSTTDDFPDGTKGKKIAVKVGTDGTAVLLEEASLPTCKSVTPTEACILERGVAVDGEHCIKDKKIYKTTILDTKKCEQVVNLSGTVGNKVISYFNVSANYKKVSVNDLKTNTEYLVYECTLDSSKKYDECTLLKGYTNLSSTKIIKCNGWIDEKCEIIQLSDCPDNGDGILGKSDSKTSICLKNGKVSLPLDIRVVNKIAFSLNDISSAYGAIKNDIVLLALSNSQAVVDNSYLGIGSKYFLNYNGENDENNQIIQCINNSCNMIQNNVGYYVDSGSEITNDSIIKNERSDSKTISMTTFYSKLINCPESNKICTSISTPSPGYYVDATSARTIEQGASSVTSYSKLIRCESILDEYYESHPRCEVIGSPKAGFYMNGNPDGSNKFKDSLIECVGTTSVTCQVKTLDETSGVNSVFINNDTGKLIQCIDKNDGCKAFASSGTSSVAAFYINGGKTGIFTTSDQARTDTMSYSDLLIRCTDVKCELTKGGENKVYLNANFKETTDRSYSSIKNNNKSKDFEHQLIICNSGKCEPFKNTAIKTDYYVNSGVNPRASDKKISSLIKCTGSPVICSSTDVILSKGATEIFYVNANSEKDPIHYLIKCSNSGCEPFTTVNSSAKEGDIEHYVHGTSTSLMDAVIECTLKESENPELNEFEATCNFASPRENYIYLNSYNQKLIQCYDIFCVAFSGVLGSSSVPAYYVNAAAPVSTDYTDQLIKCKGSSCVITRGAENAVYVNSNFKDESIISRNPNVNGDMEKRLIICDEYKKKCETSDVDATLIEKDSYFVNGNSSRSYTNALIKCPLVDSTLKPCVIINGVKESIYMNGNQLNDNSNYLIKCGIEGSWEGCKVASGKSKNEKEYYVNAGASNEKKLVDTLIGCDNSKCSTEDITREITHGVTELFYINNNYGKDEDGNYKDLLNYLIKCEIKTGCELYHGTNPKIGEIEYYVNGAQLDTATAIIKVEFEKEEDIQSLEESELILANLSFVENAEPDDIFINSYTKKLIQCTNDGYRTGCSAYASTGTEDILAYYLNAAAPENDDMTSYTEQIIKCNSTECEIINGAENNVYLNGNLAGVTNGAEGRPIINSGSTDNDQLIICGNGTCYKEKCEKSLAFYLNAGKYYVGPDKYPMIKCEKEGEAFICKGYKIEPDTTKELYYINGNYDYDDNNKDTVNYLIKCSSIGKCEFIRNTNAVDENIIYYIHGKSDSKYKYKNAVIECTFRRDLRKRDNRLVIPQCSLIENSIAENGTNVYINGLNSKQIIYCLKSGCKVINNDSSDQNSNFYINVDSERNNNLIKCTSKGCKMVTSFTQEDVDPNKNNKNESDIQDNNVVFINSLYKVGMDTKYPLIKCSDIASPDSFNCDLAISKAEIGLPEFYVNGDQKGSNNIIKCVRNEYSEATKLKFNCSTSSQIPKADDIFINANFKINQKQIIKCTSDHICYESPAYSEEEDSTIKYFVNAGSVKTNKLKDTLIKCTSSIDPCVIKNDPKDKDTYINANNEQMILCYEDKGCIAKESNASKDKSEFYMNSNNSENVLIKCSLDSTTNSKKCEPVSGEDGKVYINYYNPSQLIYCVRDIGCSVKNSKSVPFIPEYYINGGNINIKNDMAKRKSDELIEEPETTKKVNSNPLSGNLIECKNTGSIIKCSVINGKIGDVYINSNYNLETINGKPLGENNNPLIKCYETGCIAIEITGDNLDVLPEYYVNSGIKNSYNEAIIKCSKAGSACEAINASASQVYINSNENQPEKPIIKCVKNSCSAVASGATEGNKEYYINAGKVGTDLLNYDMIECSISDVSSTPACKCLKSDEIKIESGKNIYLNSNYAESGDANHLIQCSKEEGCKSFRSQTTLKIPKYYINAESNDLNNAIIACYNNKCEKQTPNDIPKYYVGIDNDKNTNGLIECIQTPKSSTDINKSKNVKDSEKNEKKCTLRSKFTSDGYYLNSGIDNSIHQIIICDFADGCNSINASLGYYVNAGNPEKQIISCSNERGECVEEVSSACPESSNVIPGSYCYENNQLKFFSSRNSTAISAPSGNDLYVYATIKSNIFPGIETETSTLFKISHYFINRFYQRGVVMIDKNGKMVDSLDSNQNAISLYDCSDSTKICSERPECTHNSYMFDLENKRAIFCNNGKMEYAHFNGYVVDGNHISRESTYPYVIYCENNGETCENIKPHKSTYYENSGYDSGINSLIQCSYNNCITITAKVGFYVGHGDSKNNGIIRCKTSTSCIYSPVNYDVKLLNAGFDNTINPIIECVGGVGCFTTRAKTGHYLTYTNTLLIQCTHPKSCTEIKPTVNYYDDADSSDSRNTIINCSRNRDIVSCNAEATNEGFYTSSESNILINCKAESKCTSLKVRNGFFKSALKVFFHNTKRSDEDLEDQIFNETEIVNYNIVENDLNENFEYQTLNETENNNSNTEEDLKRVSIRDIEDSYGLIRCIAGKCENLKKNELATIPICEFNKNRCYITIEYAMTKHAITSVSAGNICTNDDRSVLYFATDGIVVKPNVISGKTSTYVYTTTHTNCLEVNDKYTDKLFTIGSKIYKLDQGGVLQFFNTGYYFINEETNTVVNGNKIEEYNSEKVKLYSCNGVSCSIIDRPNTDAYYADVSKHTIKYDVKDNAYSFVYDKGITCIFSDNKCTPNADMKNHEFCITYKGEIVLATTNIKSRETGECYRAPNIDSYIYGFSKQHLYSMNLYAAELVNKSGYYIVSLYSNSTVVTKDYRNKYGSLIVYGCIDTNCRVYEPDEDTYYYDAQAKLLLRYKNGIWNIPNTSGYAFISIDPKNTYIYKFTKNSEEFTIQAMANYGYYYTVDNEMYVCDRNYGECMPIDESGYYFTNSGEIYFCIYDSEGLEATECTKQICESGQYYYIDDSYYRCDRNSILTPILSRFCSRRENVVINFPLALTEVLPDNVHRAVKDIGKRNNSTAIIKRRKKNNLDVISGIFTNCIYDVEEKKSTFDLVCINNYVTLDRESDEIKICSIEQLGYVECIEDENNPQKCNISGVSFVMKPYILQTIFFMVVVIFLNLI</sequence>
<accession>A0A1Y2AEA9</accession>
<dbReference type="STRING" id="1754190.A0A1Y2AEA9"/>
<dbReference type="Proteomes" id="UP000193920">
    <property type="component" value="Unassembled WGS sequence"/>
</dbReference>
<organism evidence="3 4">
    <name type="scientific">Neocallimastix californiae</name>
    <dbReference type="NCBI Taxonomy" id="1754190"/>
    <lineage>
        <taxon>Eukaryota</taxon>
        <taxon>Fungi</taxon>
        <taxon>Fungi incertae sedis</taxon>
        <taxon>Chytridiomycota</taxon>
        <taxon>Chytridiomycota incertae sedis</taxon>
        <taxon>Neocallimastigomycetes</taxon>
        <taxon>Neocallimastigales</taxon>
        <taxon>Neocallimastigaceae</taxon>
        <taxon>Neocallimastix</taxon>
    </lineage>
</organism>
<evidence type="ECO:0000313" key="4">
    <source>
        <dbReference type="Proteomes" id="UP000193920"/>
    </source>
</evidence>